<dbReference type="InterPro" id="IPR014937">
    <property type="entry name" value="DUF1810"/>
</dbReference>
<dbReference type="EMBL" id="WKPJ01000003">
    <property type="protein sequence ID" value="MSA88412.1"/>
    <property type="molecule type" value="Genomic_DNA"/>
</dbReference>
<reference evidence="3 4" key="1">
    <citation type="journal article" date="2019" name="Nat. Med.">
        <title>A library of human gut bacterial isolates paired with longitudinal multiomics data enables mechanistic microbiome research.</title>
        <authorList>
            <person name="Poyet M."/>
            <person name="Groussin M."/>
            <person name="Gibbons S.M."/>
            <person name="Avila-Pacheco J."/>
            <person name="Jiang X."/>
            <person name="Kearney S.M."/>
            <person name="Perrotta A.R."/>
            <person name="Berdy B."/>
            <person name="Zhao S."/>
            <person name="Lieberman T.D."/>
            <person name="Swanson P.K."/>
            <person name="Smith M."/>
            <person name="Roesemann S."/>
            <person name="Alexander J.E."/>
            <person name="Rich S.A."/>
            <person name="Livny J."/>
            <person name="Vlamakis H."/>
            <person name="Clish C."/>
            <person name="Bullock K."/>
            <person name="Deik A."/>
            <person name="Scott J."/>
            <person name="Pierce K.A."/>
            <person name="Xavier R.J."/>
            <person name="Alm E.J."/>
        </authorList>
    </citation>
    <scope>NUCLEOTIDE SEQUENCE [LARGE SCALE GENOMIC DNA]</scope>
    <source>
        <strain evidence="1 3">BIOML-A4</strain>
        <strain evidence="2 4">BIOML-A5</strain>
    </source>
</reference>
<name>A0A6N7S405_9FIRM</name>
<dbReference type="PIRSF" id="PIRSF008546">
    <property type="entry name" value="UCP008546"/>
    <property type="match status" value="1"/>
</dbReference>
<protein>
    <submittedName>
        <fullName evidence="1">DUF1810 family protein</fullName>
    </submittedName>
</protein>
<keyword evidence="4" id="KW-1185">Reference proteome</keyword>
<dbReference type="OrthoDB" id="9787476at2"/>
<evidence type="ECO:0000313" key="1">
    <source>
        <dbReference type="EMBL" id="MSA88412.1"/>
    </source>
</evidence>
<organism evidence="1 3">
    <name type="scientific">Holdemania massiliensis</name>
    <dbReference type="NCBI Taxonomy" id="1468449"/>
    <lineage>
        <taxon>Bacteria</taxon>
        <taxon>Bacillati</taxon>
        <taxon>Bacillota</taxon>
        <taxon>Erysipelotrichia</taxon>
        <taxon>Erysipelotrichales</taxon>
        <taxon>Erysipelotrichaceae</taxon>
        <taxon>Holdemania</taxon>
    </lineage>
</organism>
<dbReference type="SUPFAM" id="SSF140736">
    <property type="entry name" value="Rv1873-like"/>
    <property type="match status" value="1"/>
</dbReference>
<sequence>MNDLERFVVAQQKSYARALSEIKDGKKRSHWMWYIFPQLRGLGRSEISNFYGIADIAEAKAFLAHAYLGKNLTEMTSVLLTLTENDPVKLLGIPDNMKLKSCMTLFAEAAPENKLFCNVLDQYFFGQKDQKTLDLLKFSEKEN</sequence>
<comment type="caution">
    <text evidence="1">The sequence shown here is derived from an EMBL/GenBank/DDBJ whole genome shotgun (WGS) entry which is preliminary data.</text>
</comment>
<dbReference type="RefSeq" id="WP_154237982.1">
    <property type="nucleotide sequence ID" value="NZ_CAUFAO010000001.1"/>
</dbReference>
<dbReference type="InterPro" id="IPR036287">
    <property type="entry name" value="Rv1873-like_sf"/>
</dbReference>
<dbReference type="Proteomes" id="UP000480929">
    <property type="component" value="Unassembled WGS sequence"/>
</dbReference>
<dbReference type="AlphaFoldDB" id="A0A6N7S405"/>
<evidence type="ECO:0000313" key="3">
    <source>
        <dbReference type="Proteomes" id="UP000433575"/>
    </source>
</evidence>
<accession>A0A6N7S405</accession>
<evidence type="ECO:0000313" key="2">
    <source>
        <dbReference type="EMBL" id="MSC32614.1"/>
    </source>
</evidence>
<gene>
    <name evidence="2" type="ORF">GKD88_05720</name>
    <name evidence="1" type="ORF">GKE08_03640</name>
</gene>
<proteinExistence type="predicted"/>
<dbReference type="Proteomes" id="UP000433575">
    <property type="component" value="Unassembled WGS sequence"/>
</dbReference>
<dbReference type="EMBL" id="WKPI01000006">
    <property type="protein sequence ID" value="MSC32614.1"/>
    <property type="molecule type" value="Genomic_DNA"/>
</dbReference>
<dbReference type="Gene3D" id="1.25.40.380">
    <property type="entry name" value="Protein of unknown function DUF1810"/>
    <property type="match status" value="1"/>
</dbReference>
<dbReference type="Pfam" id="PF08837">
    <property type="entry name" value="DUF1810"/>
    <property type="match status" value="1"/>
</dbReference>
<evidence type="ECO:0000313" key="4">
    <source>
        <dbReference type="Proteomes" id="UP000480929"/>
    </source>
</evidence>